<dbReference type="GO" id="GO:0016020">
    <property type="term" value="C:membrane"/>
    <property type="evidence" value="ECO:0007669"/>
    <property type="project" value="UniProtKB-SubCell"/>
</dbReference>
<dbReference type="InterPro" id="IPR050638">
    <property type="entry name" value="AA-Vitamin_Transporters"/>
</dbReference>
<keyword evidence="4 6" id="KW-1133">Transmembrane helix</keyword>
<dbReference type="InterPro" id="IPR000620">
    <property type="entry name" value="EamA_dom"/>
</dbReference>
<comment type="caution">
    <text evidence="8">The sequence shown here is derived from an EMBL/GenBank/DDBJ whole genome shotgun (WGS) entry which is preliminary data.</text>
</comment>
<feature type="transmembrane region" description="Helical" evidence="6">
    <location>
        <begin position="260"/>
        <end position="277"/>
    </location>
</feature>
<evidence type="ECO:0000313" key="9">
    <source>
        <dbReference type="Proteomes" id="UP000249688"/>
    </source>
</evidence>
<evidence type="ECO:0000313" key="8">
    <source>
        <dbReference type="EMBL" id="PZW49106.1"/>
    </source>
</evidence>
<feature type="domain" description="EamA" evidence="7">
    <location>
        <begin position="2"/>
        <end position="129"/>
    </location>
</feature>
<dbReference type="AlphaFoldDB" id="A0A2W7IRP7"/>
<feature type="transmembrane region" description="Helical" evidence="6">
    <location>
        <begin position="25"/>
        <end position="43"/>
    </location>
</feature>
<feature type="transmembrane region" description="Helical" evidence="6">
    <location>
        <begin position="173"/>
        <end position="192"/>
    </location>
</feature>
<evidence type="ECO:0000256" key="6">
    <source>
        <dbReference type="SAM" id="Phobius"/>
    </source>
</evidence>
<feature type="transmembrane region" description="Helical" evidence="6">
    <location>
        <begin position="141"/>
        <end position="161"/>
    </location>
</feature>
<evidence type="ECO:0000256" key="2">
    <source>
        <dbReference type="ARBA" id="ARBA00007362"/>
    </source>
</evidence>
<dbReference type="EMBL" id="QKYU01000003">
    <property type="protein sequence ID" value="PZW49106.1"/>
    <property type="molecule type" value="Genomic_DNA"/>
</dbReference>
<feature type="transmembrane region" description="Helical" evidence="6">
    <location>
        <begin position="84"/>
        <end position="105"/>
    </location>
</feature>
<gene>
    <name evidence="8" type="ORF">C8P66_103132</name>
</gene>
<dbReference type="Pfam" id="PF00892">
    <property type="entry name" value="EamA"/>
    <property type="match status" value="2"/>
</dbReference>
<dbReference type="SUPFAM" id="SSF103481">
    <property type="entry name" value="Multidrug resistance efflux transporter EmrE"/>
    <property type="match status" value="2"/>
</dbReference>
<feature type="transmembrane region" description="Helical" evidence="6">
    <location>
        <begin position="204"/>
        <end position="227"/>
    </location>
</feature>
<dbReference type="Proteomes" id="UP000249688">
    <property type="component" value="Unassembled WGS sequence"/>
</dbReference>
<feature type="domain" description="EamA" evidence="7">
    <location>
        <begin position="142"/>
        <end position="277"/>
    </location>
</feature>
<evidence type="ECO:0000256" key="3">
    <source>
        <dbReference type="ARBA" id="ARBA00022692"/>
    </source>
</evidence>
<feature type="transmembrane region" description="Helical" evidence="6">
    <location>
        <begin position="234"/>
        <end position="254"/>
    </location>
</feature>
<keyword evidence="3 6" id="KW-0812">Transmembrane</keyword>
<protein>
    <submittedName>
        <fullName evidence="8">Drug/metabolite transporter (DMT)-like permease</fullName>
    </submittedName>
</protein>
<sequence length="280" mass="28999">MVLLCAAWGVGQVAMKVGGEGISPLAHAGLRSIGSLALLWLWCRARGVPIVPPEGARAAAALCGALFAGEFVLVYTGLTYTTAARGVVFLYTAPCLITLLAHLLLPNDRLTRGKAAGLGLCLVALMLAFGDSLRLPSGREAIGDLLCLAGAMAWGATTITIKATRLRFAPAEATLASQLAVSALLLPLGLALGEPGIFDPSPLILGVLGFEIVLVAFGSYLAWFWLITRYRVSGLAALSFLTPVFGVLAGAVLLGEAVTLPLVTALVLICVGIWLVNRPA</sequence>
<organism evidence="8 9">
    <name type="scientific">Humitalea rosea</name>
    <dbReference type="NCBI Taxonomy" id="990373"/>
    <lineage>
        <taxon>Bacteria</taxon>
        <taxon>Pseudomonadati</taxon>
        <taxon>Pseudomonadota</taxon>
        <taxon>Alphaproteobacteria</taxon>
        <taxon>Acetobacterales</taxon>
        <taxon>Roseomonadaceae</taxon>
        <taxon>Humitalea</taxon>
    </lineage>
</organism>
<evidence type="ECO:0000256" key="1">
    <source>
        <dbReference type="ARBA" id="ARBA00004141"/>
    </source>
</evidence>
<accession>A0A2W7IRP7</accession>
<feature type="transmembrane region" description="Helical" evidence="6">
    <location>
        <begin position="55"/>
        <end position="78"/>
    </location>
</feature>
<dbReference type="RefSeq" id="WP_245903193.1">
    <property type="nucleotide sequence ID" value="NZ_QKYU01000003.1"/>
</dbReference>
<dbReference type="PANTHER" id="PTHR32322">
    <property type="entry name" value="INNER MEMBRANE TRANSPORTER"/>
    <property type="match status" value="1"/>
</dbReference>
<dbReference type="InterPro" id="IPR037185">
    <property type="entry name" value="EmrE-like"/>
</dbReference>
<evidence type="ECO:0000256" key="4">
    <source>
        <dbReference type="ARBA" id="ARBA00022989"/>
    </source>
</evidence>
<keyword evidence="5 6" id="KW-0472">Membrane</keyword>
<proteinExistence type="inferred from homology"/>
<comment type="subcellular location">
    <subcellularLocation>
        <location evidence="1">Membrane</location>
        <topology evidence="1">Multi-pass membrane protein</topology>
    </subcellularLocation>
</comment>
<reference evidence="8 9" key="1">
    <citation type="submission" date="2018-06" db="EMBL/GenBank/DDBJ databases">
        <title>Genomic Encyclopedia of Archaeal and Bacterial Type Strains, Phase II (KMG-II): from individual species to whole genera.</title>
        <authorList>
            <person name="Goeker M."/>
        </authorList>
    </citation>
    <scope>NUCLEOTIDE SEQUENCE [LARGE SCALE GENOMIC DNA]</scope>
    <source>
        <strain evidence="8 9">DSM 24525</strain>
    </source>
</reference>
<comment type="similarity">
    <text evidence="2">Belongs to the EamA transporter family.</text>
</comment>
<name>A0A2W7IRP7_9PROT</name>
<evidence type="ECO:0000256" key="5">
    <source>
        <dbReference type="ARBA" id="ARBA00023136"/>
    </source>
</evidence>
<dbReference type="PANTHER" id="PTHR32322:SF2">
    <property type="entry name" value="EAMA DOMAIN-CONTAINING PROTEIN"/>
    <property type="match status" value="1"/>
</dbReference>
<evidence type="ECO:0000259" key="7">
    <source>
        <dbReference type="Pfam" id="PF00892"/>
    </source>
</evidence>
<keyword evidence="9" id="KW-1185">Reference proteome</keyword>